<dbReference type="SUPFAM" id="SSF55961">
    <property type="entry name" value="Bet v1-like"/>
    <property type="match status" value="1"/>
</dbReference>
<gene>
    <name evidence="1" type="ORF">METZ01_LOCUS7642</name>
</gene>
<sequence>MLNPAPGIKRWALIEASPEVVFAYLTDLSSHGEWAEHSGFTVVGISEGPVVEGSSCQRERIETFQAPILRGGVTSNQVSWIKSLTVVGCESNQSLDFETKNLYNGLSVGSEFVSFRLLPEGSGTVLVMAVKKNPHLPGPFHILMMGIEVLRSSIAQPVFGVLFWLFPTLRANSQLRCIKNAVERA</sequence>
<organism evidence="1">
    <name type="scientific">marine metagenome</name>
    <dbReference type="NCBI Taxonomy" id="408172"/>
    <lineage>
        <taxon>unclassified sequences</taxon>
        <taxon>metagenomes</taxon>
        <taxon>ecological metagenomes</taxon>
    </lineage>
</organism>
<dbReference type="Gene3D" id="3.30.530.20">
    <property type="match status" value="1"/>
</dbReference>
<reference evidence="1" key="1">
    <citation type="submission" date="2018-05" db="EMBL/GenBank/DDBJ databases">
        <authorList>
            <person name="Lanie J.A."/>
            <person name="Ng W.-L."/>
            <person name="Kazmierczak K.M."/>
            <person name="Andrzejewski T.M."/>
            <person name="Davidsen T.M."/>
            <person name="Wayne K.J."/>
            <person name="Tettelin H."/>
            <person name="Glass J.I."/>
            <person name="Rusch D."/>
            <person name="Podicherti R."/>
            <person name="Tsui H.-C.T."/>
            <person name="Winkler M.E."/>
        </authorList>
    </citation>
    <scope>NUCLEOTIDE SEQUENCE</scope>
</reference>
<dbReference type="AlphaFoldDB" id="A0A381NLT4"/>
<dbReference type="EMBL" id="UINC01000408">
    <property type="protein sequence ID" value="SUZ54788.1"/>
    <property type="molecule type" value="Genomic_DNA"/>
</dbReference>
<accession>A0A381NLT4</accession>
<evidence type="ECO:0008006" key="2">
    <source>
        <dbReference type="Google" id="ProtNLM"/>
    </source>
</evidence>
<protein>
    <recommendedName>
        <fullName evidence="2">Coenzyme Q-binding protein COQ10 START domain-containing protein</fullName>
    </recommendedName>
</protein>
<name>A0A381NLT4_9ZZZZ</name>
<dbReference type="CDD" id="cd07812">
    <property type="entry name" value="SRPBCC"/>
    <property type="match status" value="1"/>
</dbReference>
<dbReference type="InterPro" id="IPR023393">
    <property type="entry name" value="START-like_dom_sf"/>
</dbReference>
<evidence type="ECO:0000313" key="1">
    <source>
        <dbReference type="EMBL" id="SUZ54788.1"/>
    </source>
</evidence>
<proteinExistence type="predicted"/>